<dbReference type="InterPro" id="IPR046327">
    <property type="entry name" value="HXA1/B1/D1"/>
</dbReference>
<name>A0A504YZW3_FASGI</name>
<evidence type="ECO:0000259" key="9">
    <source>
        <dbReference type="PROSITE" id="PS50071"/>
    </source>
</evidence>
<dbReference type="PRINTS" id="PR00024">
    <property type="entry name" value="HOMEOBOX"/>
</dbReference>
<dbReference type="PRINTS" id="PR00031">
    <property type="entry name" value="HTHREPRESSR"/>
</dbReference>
<feature type="region of interest" description="Disordered" evidence="8">
    <location>
        <begin position="345"/>
        <end position="399"/>
    </location>
</feature>
<comment type="caution">
    <text evidence="10">The sequence shown here is derived from an EMBL/GenBank/DDBJ whole genome shotgun (WGS) entry which is preliminary data.</text>
</comment>
<evidence type="ECO:0000313" key="10">
    <source>
        <dbReference type="EMBL" id="TPP63777.1"/>
    </source>
</evidence>
<feature type="domain" description="Homeobox" evidence="9">
    <location>
        <begin position="571"/>
        <end position="631"/>
    </location>
</feature>
<dbReference type="AlphaFoldDB" id="A0A504YZW3"/>
<feature type="compositionally biased region" description="Basic and acidic residues" evidence="8">
    <location>
        <begin position="387"/>
        <end position="399"/>
    </location>
</feature>
<evidence type="ECO:0000256" key="1">
    <source>
        <dbReference type="ARBA" id="ARBA00004123"/>
    </source>
</evidence>
<dbReference type="InterPro" id="IPR017970">
    <property type="entry name" value="Homeobox_CS"/>
</dbReference>
<dbReference type="InterPro" id="IPR000047">
    <property type="entry name" value="HTH_motif"/>
</dbReference>
<dbReference type="Pfam" id="PF00046">
    <property type="entry name" value="Homeodomain"/>
    <property type="match status" value="1"/>
</dbReference>
<reference evidence="10 11" key="1">
    <citation type="submission" date="2019-04" db="EMBL/GenBank/DDBJ databases">
        <title>Annotation for the trematode Fasciola gigantica.</title>
        <authorList>
            <person name="Choi Y.-J."/>
        </authorList>
    </citation>
    <scope>NUCLEOTIDE SEQUENCE [LARGE SCALE GENOMIC DNA]</scope>
    <source>
        <strain evidence="10">Uganda_cow_1</strain>
    </source>
</reference>
<keyword evidence="11" id="KW-1185">Reference proteome</keyword>
<accession>A0A504YZW3</accession>
<dbReference type="CDD" id="cd00086">
    <property type="entry name" value="homeodomain"/>
    <property type="match status" value="1"/>
</dbReference>
<dbReference type="PANTHER" id="PTHR45946">
    <property type="entry name" value="HOMEOBOX PROTEIN ROUGH-RELATED"/>
    <property type="match status" value="1"/>
</dbReference>
<dbReference type="SMART" id="SM00389">
    <property type="entry name" value="HOX"/>
    <property type="match status" value="1"/>
</dbReference>
<dbReference type="Proteomes" id="UP000316759">
    <property type="component" value="Unassembled WGS sequence"/>
</dbReference>
<dbReference type="OrthoDB" id="6159439at2759"/>
<evidence type="ECO:0000256" key="8">
    <source>
        <dbReference type="SAM" id="MobiDB-lite"/>
    </source>
</evidence>
<protein>
    <submittedName>
        <fullName evidence="10">Hox1/lab protein</fullName>
    </submittedName>
</protein>
<keyword evidence="3 6" id="KW-0238">DNA-binding</keyword>
<feature type="compositionally biased region" description="Polar residues" evidence="8">
    <location>
        <begin position="361"/>
        <end position="380"/>
    </location>
</feature>
<dbReference type="PROSITE" id="PS00027">
    <property type="entry name" value="HOMEOBOX_1"/>
    <property type="match status" value="1"/>
</dbReference>
<keyword evidence="4 6" id="KW-0371">Homeobox</keyword>
<dbReference type="GO" id="GO:0000978">
    <property type="term" value="F:RNA polymerase II cis-regulatory region sequence-specific DNA binding"/>
    <property type="evidence" value="ECO:0007669"/>
    <property type="project" value="TreeGrafter"/>
</dbReference>
<sequence length="719" mass="80915">MNLSVDYTLYNLDHKMKPFNPTSVECDFRNSTDREAESSALMLSAYPPTNYFPHNAKLNEFCSHFVCPPVPPTVCTVFQSDALNSDESGLGHQSITYPEVSSTKQITRDYFDRFGRPGLTCHESWQSHSDEHTSRQSYPDYETIALNAGDKDGWEACTFRRIATFAPSEICSRTGDFYSTSVTPLTDCSGCTASNHTNIYSPLQQFSQSIEQTRGSDETYYGKTSGLVQPDSARHVATFNVGRQEKKHLPFVNTNYNIEARFTVDMSQRERGTHDPDLPDRGNRKNGLREVNRYSSVTHGQGQLKWEPDAISCHPLFCNSLSAETKSEESTVCSVEFTVNVRSSAESLTQSTQPKRHRIRNTSGKQTKHVTTSSPTQPTFGYSVHPTETKQSETDDEKHQDCVIPISRKATRGEGIGATAATSPELSCSGLKYPGTGAKSNTSGINTTGTRGPLPFKWMQIKRQQPRPTRIGQVSTLPMISKATGTQDRLVRNKDDQELASEPNTKVLRRSTPDDKCFESDFSIAEQHYAGLYHAVDSNDGTFWTSQYDEPKRPQNVLSTSDGNMGLYAGANTMNGRTNFTNKQLTELEKEFHFSRYLTRARRIEIANDLGLSETQVKIWFQNRRMKQKKRMRDHLPATIKDPDDSITSGLMWNNTTKQEATDAYTPYSNYCDKLSNGQSVVNCCEEHSFGYTNPNYNLINDYNFKLNIPTNMSEFYSG</sequence>
<feature type="region of interest" description="Disordered" evidence="8">
    <location>
        <begin position="266"/>
        <end position="290"/>
    </location>
</feature>
<organism evidence="10 11">
    <name type="scientific">Fasciola gigantica</name>
    <name type="common">Giant liver fluke</name>
    <dbReference type="NCBI Taxonomy" id="46835"/>
    <lineage>
        <taxon>Eukaryota</taxon>
        <taxon>Metazoa</taxon>
        <taxon>Spiralia</taxon>
        <taxon>Lophotrochozoa</taxon>
        <taxon>Platyhelminthes</taxon>
        <taxon>Trematoda</taxon>
        <taxon>Digenea</taxon>
        <taxon>Plagiorchiida</taxon>
        <taxon>Echinostomata</taxon>
        <taxon>Echinostomatoidea</taxon>
        <taxon>Fasciolidae</taxon>
        <taxon>Fasciola</taxon>
    </lineage>
</organism>
<evidence type="ECO:0000256" key="4">
    <source>
        <dbReference type="ARBA" id="ARBA00023155"/>
    </source>
</evidence>
<dbReference type="PANTHER" id="PTHR45946:SF4">
    <property type="entry name" value="HOMEOBOX PROTEIN ROUGH-RELATED"/>
    <property type="match status" value="1"/>
</dbReference>
<feature type="compositionally biased region" description="Basic and acidic residues" evidence="8">
    <location>
        <begin position="267"/>
        <end position="290"/>
    </location>
</feature>
<dbReference type="InterPro" id="IPR001356">
    <property type="entry name" value="HD"/>
</dbReference>
<evidence type="ECO:0000313" key="11">
    <source>
        <dbReference type="Proteomes" id="UP000316759"/>
    </source>
</evidence>
<dbReference type="InterPro" id="IPR020479">
    <property type="entry name" value="HD_metazoa"/>
</dbReference>
<evidence type="ECO:0000256" key="5">
    <source>
        <dbReference type="ARBA" id="ARBA00023242"/>
    </source>
</evidence>
<evidence type="ECO:0000256" key="7">
    <source>
        <dbReference type="RuleBase" id="RU000682"/>
    </source>
</evidence>
<feature type="DNA-binding region" description="Homeobox" evidence="6">
    <location>
        <begin position="573"/>
        <end position="632"/>
    </location>
</feature>
<evidence type="ECO:0000256" key="2">
    <source>
        <dbReference type="ARBA" id="ARBA00022473"/>
    </source>
</evidence>
<dbReference type="GO" id="GO:0005634">
    <property type="term" value="C:nucleus"/>
    <property type="evidence" value="ECO:0007669"/>
    <property type="project" value="UniProtKB-SubCell"/>
</dbReference>
<dbReference type="Gene3D" id="1.10.10.60">
    <property type="entry name" value="Homeodomain-like"/>
    <property type="match status" value="1"/>
</dbReference>
<keyword evidence="5 6" id="KW-0539">Nucleus</keyword>
<comment type="subcellular location">
    <subcellularLocation>
        <location evidence="1 6 7">Nucleus</location>
    </subcellularLocation>
</comment>
<evidence type="ECO:0000256" key="3">
    <source>
        <dbReference type="ARBA" id="ARBA00023125"/>
    </source>
</evidence>
<dbReference type="EMBL" id="SUNJ01005235">
    <property type="protein sequence ID" value="TPP63777.1"/>
    <property type="molecule type" value="Genomic_DNA"/>
</dbReference>
<gene>
    <name evidence="10" type="ORF">FGIG_02802</name>
</gene>
<evidence type="ECO:0000256" key="6">
    <source>
        <dbReference type="PROSITE-ProRule" id="PRU00108"/>
    </source>
</evidence>
<dbReference type="STRING" id="46835.A0A504YZW3"/>
<dbReference type="InterPro" id="IPR009057">
    <property type="entry name" value="Homeodomain-like_sf"/>
</dbReference>
<dbReference type="GO" id="GO:0000981">
    <property type="term" value="F:DNA-binding transcription factor activity, RNA polymerase II-specific"/>
    <property type="evidence" value="ECO:0007669"/>
    <property type="project" value="InterPro"/>
</dbReference>
<proteinExistence type="predicted"/>
<keyword evidence="2" id="KW-0217">Developmental protein</keyword>
<dbReference type="SUPFAM" id="SSF46689">
    <property type="entry name" value="Homeodomain-like"/>
    <property type="match status" value="1"/>
</dbReference>
<dbReference type="PROSITE" id="PS50071">
    <property type="entry name" value="HOMEOBOX_2"/>
    <property type="match status" value="1"/>
</dbReference>